<dbReference type="GO" id="GO:0003677">
    <property type="term" value="F:DNA binding"/>
    <property type="evidence" value="ECO:0007669"/>
    <property type="project" value="InterPro"/>
</dbReference>
<feature type="domain" description="Transposase IS110-like N-terminal" evidence="1">
    <location>
        <begin position="12"/>
        <end position="162"/>
    </location>
</feature>
<evidence type="ECO:0000259" key="1">
    <source>
        <dbReference type="Pfam" id="PF01548"/>
    </source>
</evidence>
<keyword evidence="4" id="KW-1185">Reference proteome</keyword>
<dbReference type="GO" id="GO:0004803">
    <property type="term" value="F:transposase activity"/>
    <property type="evidence" value="ECO:0007669"/>
    <property type="project" value="InterPro"/>
</dbReference>
<feature type="domain" description="Transposase IS116/IS110/IS902 C-terminal" evidence="2">
    <location>
        <begin position="208"/>
        <end position="293"/>
    </location>
</feature>
<comment type="caution">
    <text evidence="3">The sequence shown here is derived from an EMBL/GenBank/DDBJ whole genome shotgun (WGS) entry which is preliminary data.</text>
</comment>
<dbReference type="EMBL" id="SGVY01000104">
    <property type="protein sequence ID" value="TFH68187.1"/>
    <property type="molecule type" value="Genomic_DNA"/>
</dbReference>
<dbReference type="NCBIfam" id="NF033542">
    <property type="entry name" value="transpos_IS110"/>
    <property type="match status" value="1"/>
</dbReference>
<proteinExistence type="predicted"/>
<gene>
    <name evidence="3" type="ORF">EXN75_17125</name>
</gene>
<dbReference type="Pfam" id="PF02371">
    <property type="entry name" value="Transposase_20"/>
    <property type="match status" value="1"/>
</dbReference>
<dbReference type="Pfam" id="PF01548">
    <property type="entry name" value="DEDD_Tnp_IS110"/>
    <property type="match status" value="1"/>
</dbReference>
<name>A0A4Y8UK72_9BACT</name>
<evidence type="ECO:0000313" key="3">
    <source>
        <dbReference type="EMBL" id="TFH68187.1"/>
    </source>
</evidence>
<dbReference type="InterPro" id="IPR003346">
    <property type="entry name" value="Transposase_20"/>
</dbReference>
<dbReference type="InterPro" id="IPR047650">
    <property type="entry name" value="Transpos_IS110"/>
</dbReference>
<reference evidence="3 4" key="1">
    <citation type="submission" date="2019-02" db="EMBL/GenBank/DDBJ databases">
        <title>Draft Genome Sequence of the Prevotella sp. BCRC 81118, Isolated from Human Feces.</title>
        <authorList>
            <person name="Huang C.-H."/>
        </authorList>
    </citation>
    <scope>NUCLEOTIDE SEQUENCE [LARGE SCALE GENOMIC DNA]</scope>
    <source>
        <strain evidence="3 4">BCRC 81118</strain>
    </source>
</reference>
<evidence type="ECO:0000313" key="4">
    <source>
        <dbReference type="Proteomes" id="UP000297872"/>
    </source>
</evidence>
<dbReference type="AlphaFoldDB" id="A0A4Y8UK72"/>
<dbReference type="Proteomes" id="UP000297872">
    <property type="component" value="Unassembled WGS sequence"/>
</dbReference>
<sequence length="346" mass="39623">MRNKGMKNKSFIGIDISKNVIDASIFTEGASIKDFPHAVFNNSRKGFGGMATWLKKNHVVLSNCLFGMEFTGSYSMELEKFLTARKYQFCMLSTHTVKHYPMGPKDKNDKIDSAKIADFLYRYNGTECVKPYKMPDKTMQRLKTLMNERKFLVEQRTCFMNRRQLCTTKEDTQLYDGYIKKLSRDIENIELEEQKLLATDESLLTTYRNLLTIPGIGSVNAINVIVITRNFTAFETARQYASYVGVAPHFRTSGTSVRWRPRPSARCDGQAKADLSMAALITVQYDAELQSFYNRKLGGKQDSDTKRKALNAVKFKLILRMFAIGKQNRKWETLDSMSNNEILAIS</sequence>
<dbReference type="OrthoDB" id="964423at2"/>
<dbReference type="PANTHER" id="PTHR33055">
    <property type="entry name" value="TRANSPOSASE FOR INSERTION SEQUENCE ELEMENT IS1111A"/>
    <property type="match status" value="1"/>
</dbReference>
<dbReference type="GO" id="GO:0006313">
    <property type="term" value="P:DNA transposition"/>
    <property type="evidence" value="ECO:0007669"/>
    <property type="project" value="InterPro"/>
</dbReference>
<dbReference type="InterPro" id="IPR002525">
    <property type="entry name" value="Transp_IS110-like_N"/>
</dbReference>
<dbReference type="PANTHER" id="PTHR33055:SF3">
    <property type="entry name" value="PUTATIVE TRANSPOSASE FOR IS117-RELATED"/>
    <property type="match status" value="1"/>
</dbReference>
<accession>A0A4Y8UK72</accession>
<protein>
    <submittedName>
        <fullName evidence="3">IS110 family transposase</fullName>
    </submittedName>
</protein>
<organism evidence="3 4">
    <name type="scientific">Segatella hominis</name>
    <dbReference type="NCBI Taxonomy" id="2518605"/>
    <lineage>
        <taxon>Bacteria</taxon>
        <taxon>Pseudomonadati</taxon>
        <taxon>Bacteroidota</taxon>
        <taxon>Bacteroidia</taxon>
        <taxon>Bacteroidales</taxon>
        <taxon>Prevotellaceae</taxon>
        <taxon>Segatella</taxon>
    </lineage>
</organism>
<evidence type="ECO:0000259" key="2">
    <source>
        <dbReference type="Pfam" id="PF02371"/>
    </source>
</evidence>